<keyword evidence="3" id="KW-0677">Repeat</keyword>
<evidence type="ECO:0000313" key="7">
    <source>
        <dbReference type="EMBL" id="QZN97176.1"/>
    </source>
</evidence>
<dbReference type="Gene3D" id="1.20.58.90">
    <property type="match status" value="1"/>
</dbReference>
<proteinExistence type="inferred from homology"/>
<evidence type="ECO:0000256" key="3">
    <source>
        <dbReference type="ARBA" id="ARBA00022737"/>
    </source>
</evidence>
<dbReference type="PANTHER" id="PTHR47114:SF2">
    <property type="entry name" value="OLIGODENDROCYTE-MYELIN GLYCOPROTEIN"/>
    <property type="match status" value="1"/>
</dbReference>
<dbReference type="PANTHER" id="PTHR47114">
    <property type="match status" value="1"/>
</dbReference>
<sequence length="264" mass="30515">MSKLRACNVVTHSSEFKQHIGAFLDNIVLSPSLAETLFAIALDGTTSCNDKTLFTYNQMQQVMIIDDINKGKYDTQLDALITVARRVYRTRQLTMIANQHMKHHPNVDEIEVYLGFQTQLHSALDLQHFAPDMHSFICANISSEDLNAAEKTIKRNENIQFPSWLAQWEPLHTLIERLAPEKKHAAQERRYYMLEFEYQGRIDDLLRKSLLKGIPDAEENAGKIVLNKIQLKIDRALIADFFSEHQLKSAIENAFWTNEKYHKV</sequence>
<dbReference type="EMBL" id="CP081864">
    <property type="protein sequence ID" value="QZN97176.1"/>
    <property type="molecule type" value="Genomic_DNA"/>
</dbReference>
<comment type="subcellular location">
    <subcellularLocation>
        <location evidence="1">Secreted</location>
    </subcellularLocation>
</comment>
<dbReference type="InterPro" id="IPR051071">
    <property type="entry name" value="LRR-bact_E3_ubiq_ligases"/>
</dbReference>
<keyword evidence="4 5" id="KW-0833">Ubl conjugation pathway</keyword>
<keyword evidence="5" id="KW-0832">Ubl conjugation</keyword>
<evidence type="ECO:0000256" key="4">
    <source>
        <dbReference type="ARBA" id="ARBA00022786"/>
    </source>
</evidence>
<feature type="domain" description="NEL" evidence="6">
    <location>
        <begin position="1"/>
        <end position="264"/>
    </location>
</feature>
<keyword evidence="5" id="KW-1035">Host cytoplasm</keyword>
<evidence type="ECO:0000313" key="8">
    <source>
        <dbReference type="Proteomes" id="UP000825886"/>
    </source>
</evidence>
<evidence type="ECO:0000256" key="1">
    <source>
        <dbReference type="ARBA" id="ARBA00004613"/>
    </source>
</evidence>
<reference evidence="7 8" key="1">
    <citation type="submission" date="2021-08" db="EMBL/GenBank/DDBJ databases">
        <title>Culture and genomic analysis of Symbiopectobacterium purcellii sp. nov. gen. nov., isolated from the leafhopper Empoasca decipiens.</title>
        <authorList>
            <person name="Nadal-Jimenez P."/>
            <person name="Siozios S."/>
            <person name="Halliday N."/>
            <person name="Camara M."/>
            <person name="Hurst G.D.D."/>
        </authorList>
    </citation>
    <scope>NUCLEOTIDE SEQUENCE [LARGE SCALE GENOMIC DNA]</scope>
    <source>
        <strain evidence="7 8">SyEd1</strain>
    </source>
</reference>
<keyword evidence="5" id="KW-0964">Secreted</keyword>
<comment type="similarity">
    <text evidence="5">Belongs to the LRR-containing bacterial E3 ligase family.</text>
</comment>
<dbReference type="InterPro" id="IPR029487">
    <property type="entry name" value="NEL_dom"/>
</dbReference>
<name>A0ABX9AT41_9ENTR</name>
<protein>
    <recommendedName>
        <fullName evidence="6">NEL domain-containing protein</fullName>
    </recommendedName>
</protein>
<accession>A0ABX9AT41</accession>
<keyword evidence="8" id="KW-1185">Reference proteome</keyword>
<evidence type="ECO:0000256" key="2">
    <source>
        <dbReference type="ARBA" id="ARBA00022614"/>
    </source>
</evidence>
<dbReference type="Proteomes" id="UP000825886">
    <property type="component" value="Chromosome"/>
</dbReference>
<keyword evidence="2" id="KW-0433">Leucine-rich repeat</keyword>
<comment type="PTM">
    <text evidence="5">Ubiquitinated in the presence of host E1 ubiquitin-activating enzyme, E2 ubiquitin-conjugating enzyme and ubiquitin.</text>
</comment>
<keyword evidence="5" id="KW-0808">Transferase</keyword>
<dbReference type="PROSITE" id="PS52053">
    <property type="entry name" value="NEL"/>
    <property type="match status" value="1"/>
</dbReference>
<evidence type="ECO:0000256" key="5">
    <source>
        <dbReference type="PROSITE-ProRule" id="PRU01398"/>
    </source>
</evidence>
<dbReference type="Pfam" id="PF14496">
    <property type="entry name" value="NEL"/>
    <property type="match status" value="1"/>
</dbReference>
<organism evidence="7 8">
    <name type="scientific">Symbiopectobacterium purcellii</name>
    <dbReference type="NCBI Taxonomy" id="2871826"/>
    <lineage>
        <taxon>Bacteria</taxon>
        <taxon>Pseudomonadati</taxon>
        <taxon>Pseudomonadota</taxon>
        <taxon>Gammaproteobacteria</taxon>
        <taxon>Enterobacterales</taxon>
        <taxon>Enterobacteriaceae</taxon>
    </lineage>
</organism>
<feature type="active site" description="Glycyl thioester intermediate" evidence="5">
    <location>
        <position position="48"/>
    </location>
</feature>
<dbReference type="Gene3D" id="1.20.58.360">
    <property type="entry name" value="Shigella T3SS effector IpaH defines"/>
    <property type="match status" value="1"/>
</dbReference>
<dbReference type="RefSeq" id="WP_222160193.1">
    <property type="nucleotide sequence ID" value="NZ_CP081864.1"/>
</dbReference>
<evidence type="ECO:0000259" key="6">
    <source>
        <dbReference type="PROSITE" id="PS52053"/>
    </source>
</evidence>
<gene>
    <name evidence="7" type="ORF">K6K13_07375</name>
</gene>